<sequence length="268" mass="29522">MSTTMINNTEVAQTLASKGEPEVEQALLTTRRTIQGPNAPLGMKNARINYKYDGPFNDNEGFDHALFSFQLDPTLPYSLDTLKSALCELVAVPNSRQLPRYWDWDVQSMKAFGDHERGVVITTAKGFSEFLTFSKKYTSDEKGIVGRVEAVMKPSNRFPLGPCVYVDGTEAIPNMLGCQLGCKISFIVYDEVKLKFSTLQKMLRRLAAQVTMKTEGRIGGYHHRAKNWVVNRIEGDAAGELEDVAGSIEASSGIGEGKAVGDKDSLVN</sequence>
<evidence type="ECO:0000313" key="2">
    <source>
        <dbReference type="Proteomes" id="UP000824998"/>
    </source>
</evidence>
<dbReference type="Proteomes" id="UP000824998">
    <property type="component" value="Unassembled WGS sequence"/>
</dbReference>
<reference evidence="1" key="1">
    <citation type="journal article" date="2021" name="IMA Fungus">
        <title>Genomic characterization of three marine fungi, including Emericellopsis atlantica sp. nov. with signatures of a generalist lifestyle and marine biomass degradation.</title>
        <authorList>
            <person name="Hagestad O.C."/>
            <person name="Hou L."/>
            <person name="Andersen J.H."/>
            <person name="Hansen E.H."/>
            <person name="Altermark B."/>
            <person name="Li C."/>
            <person name="Kuhnert E."/>
            <person name="Cox R.J."/>
            <person name="Crous P.W."/>
            <person name="Spatafora J.W."/>
            <person name="Lail K."/>
            <person name="Amirebrahimi M."/>
            <person name="Lipzen A."/>
            <person name="Pangilinan J."/>
            <person name="Andreopoulos W."/>
            <person name="Hayes R.D."/>
            <person name="Ng V."/>
            <person name="Grigoriev I.V."/>
            <person name="Jackson S.A."/>
            <person name="Sutton T.D.S."/>
            <person name="Dobson A.D.W."/>
            <person name="Rama T."/>
        </authorList>
    </citation>
    <scope>NUCLEOTIDE SEQUENCE</scope>
    <source>
        <strain evidence="1">TRa018bII</strain>
    </source>
</reference>
<evidence type="ECO:0000313" key="1">
    <source>
        <dbReference type="EMBL" id="KAG9231556.1"/>
    </source>
</evidence>
<dbReference type="EMBL" id="MU251594">
    <property type="protein sequence ID" value="KAG9231556.1"/>
    <property type="molecule type" value="Genomic_DNA"/>
</dbReference>
<keyword evidence="2" id="KW-1185">Reference proteome</keyword>
<name>A0A9P8C419_9HELO</name>
<proteinExistence type="predicted"/>
<gene>
    <name evidence="1" type="ORF">BJ875DRAFT_469167</name>
</gene>
<protein>
    <submittedName>
        <fullName evidence="1">Uncharacterized protein</fullName>
    </submittedName>
</protein>
<comment type="caution">
    <text evidence="1">The sequence shown here is derived from an EMBL/GenBank/DDBJ whole genome shotgun (WGS) entry which is preliminary data.</text>
</comment>
<organism evidence="1 2">
    <name type="scientific">Amylocarpus encephaloides</name>
    <dbReference type="NCBI Taxonomy" id="45428"/>
    <lineage>
        <taxon>Eukaryota</taxon>
        <taxon>Fungi</taxon>
        <taxon>Dikarya</taxon>
        <taxon>Ascomycota</taxon>
        <taxon>Pezizomycotina</taxon>
        <taxon>Leotiomycetes</taxon>
        <taxon>Helotiales</taxon>
        <taxon>Helotiales incertae sedis</taxon>
        <taxon>Amylocarpus</taxon>
    </lineage>
</organism>
<dbReference type="AlphaFoldDB" id="A0A9P8C419"/>
<accession>A0A9P8C419</accession>